<dbReference type="PROSITE" id="PS51464">
    <property type="entry name" value="SIS"/>
    <property type="match status" value="1"/>
</dbReference>
<dbReference type="GO" id="GO:0005975">
    <property type="term" value="P:carbohydrate metabolic process"/>
    <property type="evidence" value="ECO:0007669"/>
    <property type="project" value="InterPro"/>
</dbReference>
<dbReference type="Pfam" id="PF00571">
    <property type="entry name" value="CBS"/>
    <property type="match status" value="2"/>
</dbReference>
<feature type="site" description="Catalytically relevant" evidence="6">
    <location>
        <position position="144"/>
    </location>
</feature>
<feature type="site" description="Catalytically relevant" evidence="6">
    <location>
        <position position="51"/>
    </location>
</feature>
<dbReference type="InterPro" id="IPR035474">
    <property type="entry name" value="SIS_Kpsf"/>
</dbReference>
<feature type="site" description="Catalytically relevant" evidence="6">
    <location>
        <position position="185"/>
    </location>
</feature>
<dbReference type="PROSITE" id="PS51371">
    <property type="entry name" value="CBS"/>
    <property type="match status" value="2"/>
</dbReference>
<dbReference type="InterPro" id="IPR050986">
    <property type="entry name" value="GutQ/KpsF_isomerases"/>
</dbReference>
<dbReference type="InterPro" id="IPR004800">
    <property type="entry name" value="KdsD/KpsF-type"/>
</dbReference>
<dbReference type="CDD" id="cd05014">
    <property type="entry name" value="SIS_Kpsf"/>
    <property type="match status" value="1"/>
</dbReference>
<keyword evidence="5" id="KW-0862">Zinc</keyword>
<feature type="binding site" evidence="5">
    <location>
        <position position="74"/>
    </location>
    <ligand>
        <name>Zn(2+)</name>
        <dbReference type="ChEBI" id="CHEBI:29105"/>
    </ligand>
</feature>
<dbReference type="Proteomes" id="UP000520814">
    <property type="component" value="Unassembled WGS sequence"/>
</dbReference>
<feature type="site" description="Catalytically relevant" evidence="6">
    <location>
        <position position="103"/>
    </location>
</feature>
<keyword evidence="11" id="KW-1185">Reference proteome</keyword>
<dbReference type="GO" id="GO:0019146">
    <property type="term" value="F:arabinose-5-phosphate isomerase activity"/>
    <property type="evidence" value="ECO:0007669"/>
    <property type="project" value="UniProtKB-EC"/>
</dbReference>
<organism evidence="10 11">
    <name type="scientific">Armatimonas rosea</name>
    <dbReference type="NCBI Taxonomy" id="685828"/>
    <lineage>
        <taxon>Bacteria</taxon>
        <taxon>Bacillati</taxon>
        <taxon>Armatimonadota</taxon>
        <taxon>Armatimonadia</taxon>
        <taxon>Armatimonadales</taxon>
        <taxon>Armatimonadaceae</taxon>
        <taxon>Armatimonas</taxon>
    </lineage>
</organism>
<dbReference type="InterPro" id="IPR046348">
    <property type="entry name" value="SIS_dom_sf"/>
</dbReference>
<dbReference type="AlphaFoldDB" id="A0A7W9SPA1"/>
<evidence type="ECO:0000256" key="2">
    <source>
        <dbReference type="ARBA" id="ARBA00022737"/>
    </source>
</evidence>
<dbReference type="PANTHER" id="PTHR42745">
    <property type="match status" value="1"/>
</dbReference>
<dbReference type="SUPFAM" id="SSF53697">
    <property type="entry name" value="SIS domain"/>
    <property type="match status" value="1"/>
</dbReference>
<feature type="domain" description="SIS" evidence="9">
    <location>
        <begin position="33"/>
        <end position="176"/>
    </location>
</feature>
<dbReference type="PANTHER" id="PTHR42745:SF1">
    <property type="entry name" value="ARABINOSE 5-PHOSPHATE ISOMERASE KDSD"/>
    <property type="match status" value="1"/>
</dbReference>
<evidence type="ECO:0000259" key="9">
    <source>
        <dbReference type="PROSITE" id="PS51464"/>
    </source>
</evidence>
<proteinExistence type="inferred from homology"/>
<dbReference type="RefSeq" id="WP_184195095.1">
    <property type="nucleotide sequence ID" value="NZ_JACHGW010000002.1"/>
</dbReference>
<evidence type="ECO:0000256" key="7">
    <source>
        <dbReference type="PROSITE-ProRule" id="PRU00703"/>
    </source>
</evidence>
<dbReference type="Gene3D" id="3.40.50.10490">
    <property type="entry name" value="Glucose-6-phosphate isomerase like protein, domain 1"/>
    <property type="match status" value="1"/>
</dbReference>
<evidence type="ECO:0000256" key="1">
    <source>
        <dbReference type="ARBA" id="ARBA00008165"/>
    </source>
</evidence>
<keyword evidence="2" id="KW-0677">Repeat</keyword>
<evidence type="ECO:0000256" key="6">
    <source>
        <dbReference type="PIRSR" id="PIRSR004692-3"/>
    </source>
</evidence>
<feature type="domain" description="CBS" evidence="8">
    <location>
        <begin position="270"/>
        <end position="331"/>
    </location>
</feature>
<name>A0A7W9SPA1_ARMRO</name>
<evidence type="ECO:0000313" key="11">
    <source>
        <dbReference type="Proteomes" id="UP000520814"/>
    </source>
</evidence>
<dbReference type="SMART" id="SM00116">
    <property type="entry name" value="CBS"/>
    <property type="match status" value="2"/>
</dbReference>
<keyword evidence="3 7" id="KW-0129">CBS domain</keyword>
<dbReference type="InterPro" id="IPR000644">
    <property type="entry name" value="CBS_dom"/>
</dbReference>
<keyword evidence="10" id="KW-0413">Isomerase</keyword>
<dbReference type="CDD" id="cd04604">
    <property type="entry name" value="CBS_pair_SIS_assoc"/>
    <property type="match status" value="1"/>
</dbReference>
<comment type="similarity">
    <text evidence="1 4">Belongs to the SIS family. GutQ/KpsF subfamily.</text>
</comment>
<gene>
    <name evidence="10" type="ORF">HNQ39_002123</name>
</gene>
<protein>
    <submittedName>
        <fullName evidence="10">Arabinose-5-phosphate isomerase</fullName>
        <ecNumber evidence="10">5.3.1.13</ecNumber>
    </submittedName>
</protein>
<sequence length="331" mass="35036">MSQARAHAHRVLQEEAEALLLIAQRLDATFDTVVEQLVSSTGRVVVSGMGKSGHVGRKIAATLASTGTPALFLHPAEAMHGDLGMAAPGDTALVLSNSGESDELRALLPALKRRVSCLIAMTGRRESTLGRAADFILDTSVPREACPMNLAPTTSTTAMLALGDALAVAVMEARGFRSEDYARLHPAGSLGRRLLLKVSDLMRSGDELAVVPESVTVHDAMTAITRARAGLACVVDGQGRLVGVLSDGDSRRFFVQIGPEAWDRPVTEAMTQNPRLIEGDPLAAEAMESFESGPLRFGDMPIVDSEGRPVGVLTLKDLVRAGILPPSSRDE</sequence>
<dbReference type="Gene3D" id="3.10.580.10">
    <property type="entry name" value="CBS-domain"/>
    <property type="match status" value="1"/>
</dbReference>
<dbReference type="GO" id="GO:0097367">
    <property type="term" value="F:carbohydrate derivative binding"/>
    <property type="evidence" value="ECO:0007669"/>
    <property type="project" value="InterPro"/>
</dbReference>
<evidence type="ECO:0000256" key="5">
    <source>
        <dbReference type="PIRSR" id="PIRSR004692-2"/>
    </source>
</evidence>
<evidence type="ECO:0000256" key="3">
    <source>
        <dbReference type="ARBA" id="ARBA00023122"/>
    </source>
</evidence>
<evidence type="ECO:0000313" key="10">
    <source>
        <dbReference type="EMBL" id="MBB6050332.1"/>
    </source>
</evidence>
<reference evidence="10 11" key="1">
    <citation type="submission" date="2020-08" db="EMBL/GenBank/DDBJ databases">
        <title>Genomic Encyclopedia of Type Strains, Phase IV (KMG-IV): sequencing the most valuable type-strain genomes for metagenomic binning, comparative biology and taxonomic classification.</title>
        <authorList>
            <person name="Goeker M."/>
        </authorList>
    </citation>
    <scope>NUCLEOTIDE SEQUENCE [LARGE SCALE GENOMIC DNA]</scope>
    <source>
        <strain evidence="10 11">DSM 23562</strain>
    </source>
</reference>
<comment type="caution">
    <text evidence="10">The sequence shown here is derived from an EMBL/GenBank/DDBJ whole genome shotgun (WGS) entry which is preliminary data.</text>
</comment>
<accession>A0A7W9SPA1</accession>
<dbReference type="GO" id="GO:0046872">
    <property type="term" value="F:metal ion binding"/>
    <property type="evidence" value="ECO:0007669"/>
    <property type="project" value="UniProtKB-KW"/>
</dbReference>
<dbReference type="InterPro" id="IPR001347">
    <property type="entry name" value="SIS_dom"/>
</dbReference>
<feature type="domain" description="CBS" evidence="8">
    <location>
        <begin position="202"/>
        <end position="260"/>
    </location>
</feature>
<dbReference type="NCBIfam" id="TIGR00393">
    <property type="entry name" value="kpsF"/>
    <property type="match status" value="1"/>
</dbReference>
<dbReference type="FunFam" id="3.40.50.10490:FF:000011">
    <property type="entry name" value="Arabinose 5-phosphate isomerase"/>
    <property type="match status" value="1"/>
</dbReference>
<dbReference type="InterPro" id="IPR046342">
    <property type="entry name" value="CBS_dom_sf"/>
</dbReference>
<dbReference type="PIRSF" id="PIRSF004692">
    <property type="entry name" value="KdsD_KpsF"/>
    <property type="match status" value="1"/>
</dbReference>
<evidence type="ECO:0000256" key="4">
    <source>
        <dbReference type="PIRNR" id="PIRNR004692"/>
    </source>
</evidence>
<dbReference type="Pfam" id="PF01380">
    <property type="entry name" value="SIS"/>
    <property type="match status" value="1"/>
</dbReference>
<keyword evidence="5" id="KW-0479">Metal-binding</keyword>
<evidence type="ECO:0000259" key="8">
    <source>
        <dbReference type="PROSITE" id="PS51371"/>
    </source>
</evidence>
<dbReference type="EMBL" id="JACHGW010000002">
    <property type="protein sequence ID" value="MBB6050332.1"/>
    <property type="molecule type" value="Genomic_DNA"/>
</dbReference>
<dbReference type="GO" id="GO:1901135">
    <property type="term" value="P:carbohydrate derivative metabolic process"/>
    <property type="evidence" value="ECO:0007669"/>
    <property type="project" value="InterPro"/>
</dbReference>
<dbReference type="EC" id="5.3.1.13" evidence="10"/>